<reference evidence="1" key="1">
    <citation type="submission" date="2019-02" db="EMBL/GenBank/DDBJ databases">
        <authorList>
            <person name="Gruber-Vodicka R. H."/>
            <person name="Seah K. B. B."/>
        </authorList>
    </citation>
    <scope>NUCLEOTIDE SEQUENCE</scope>
    <source>
        <strain evidence="1">BECK_BZ125</strain>
    </source>
</reference>
<proteinExistence type="predicted"/>
<gene>
    <name evidence="1" type="ORF">BECKTC1821E_GA0114239_10425</name>
</gene>
<name>A0A450YTW7_9GAMM</name>
<dbReference type="AlphaFoldDB" id="A0A450YTW7"/>
<sequence>MVRCLGEVFIYQKIYMVAHRDARNKVQRRDKGSSANIYPALTDEATSSLWPRWKSAYSDLIETAILEMVSLFLRFLGNTGSTLYTIIQLYPRNYMTGNSNGNL</sequence>
<accession>A0A450YTW7</accession>
<protein>
    <submittedName>
        <fullName evidence="1">Uncharacterized protein</fullName>
    </submittedName>
</protein>
<evidence type="ECO:0000313" key="1">
    <source>
        <dbReference type="EMBL" id="VFK45000.1"/>
    </source>
</evidence>
<dbReference type="EMBL" id="CAADFT010000042">
    <property type="protein sequence ID" value="VFK45000.1"/>
    <property type="molecule type" value="Genomic_DNA"/>
</dbReference>
<organism evidence="1">
    <name type="scientific">Candidatus Kentrum sp. TC</name>
    <dbReference type="NCBI Taxonomy" id="2126339"/>
    <lineage>
        <taxon>Bacteria</taxon>
        <taxon>Pseudomonadati</taxon>
        <taxon>Pseudomonadota</taxon>
        <taxon>Gammaproteobacteria</taxon>
        <taxon>Candidatus Kentrum</taxon>
    </lineage>
</organism>